<sequence length="136" mass="16049">MDIQIRLNQIKRNKYLINVLKNEILELDSKVKSVKALSYDSKIGVNTSHDNSTERMIYSFLNKKEIKFRFMESLEQENEELLNLVLNLENSNQSKVLYSKYFEGKTVKEIAYEMGHSREWVSRTKKKGIQKLVKKA</sequence>
<evidence type="ECO:0000313" key="2">
    <source>
        <dbReference type="EMBL" id="PKY91575.1"/>
    </source>
</evidence>
<dbReference type="Gene3D" id="1.20.140.160">
    <property type="match status" value="1"/>
</dbReference>
<dbReference type="InterPro" id="IPR007630">
    <property type="entry name" value="RNA_pol_sigma70_r4"/>
</dbReference>
<protein>
    <recommendedName>
        <fullName evidence="1">RNA polymerase sigma-70 region 4 domain-containing protein</fullName>
    </recommendedName>
</protein>
<comment type="caution">
    <text evidence="2">The sequence shown here is derived from an EMBL/GenBank/DDBJ whole genome shotgun (WGS) entry which is preliminary data.</text>
</comment>
<dbReference type="Pfam" id="PF04545">
    <property type="entry name" value="Sigma70_r4"/>
    <property type="match status" value="1"/>
</dbReference>
<dbReference type="InterPro" id="IPR013324">
    <property type="entry name" value="RNA_pol_sigma_r3/r4-like"/>
</dbReference>
<dbReference type="RefSeq" id="WP_101659816.1">
    <property type="nucleotide sequence ID" value="NZ_CP118095.1"/>
</dbReference>
<evidence type="ECO:0000313" key="3">
    <source>
        <dbReference type="Proteomes" id="UP000234775"/>
    </source>
</evidence>
<reference evidence="2 3" key="1">
    <citation type="submission" date="2017-12" db="EMBL/GenBank/DDBJ databases">
        <title>Phylogenetic diversity of female urinary microbiome.</title>
        <authorList>
            <person name="Thomas-White K."/>
            <person name="Wolfe A.J."/>
        </authorList>
    </citation>
    <scope>NUCLEOTIDE SEQUENCE [LARGE SCALE GENOMIC DNA]</scope>
    <source>
        <strain evidence="2 3">UMB0844</strain>
    </source>
</reference>
<organism evidence="2 3">
    <name type="scientific">Aerococcus christensenii</name>
    <dbReference type="NCBI Taxonomy" id="87541"/>
    <lineage>
        <taxon>Bacteria</taxon>
        <taxon>Bacillati</taxon>
        <taxon>Bacillota</taxon>
        <taxon>Bacilli</taxon>
        <taxon>Lactobacillales</taxon>
        <taxon>Aerococcaceae</taxon>
        <taxon>Aerococcus</taxon>
    </lineage>
</organism>
<proteinExistence type="predicted"/>
<evidence type="ECO:0000259" key="1">
    <source>
        <dbReference type="Pfam" id="PF04545"/>
    </source>
</evidence>
<dbReference type="Proteomes" id="UP000234775">
    <property type="component" value="Unassembled WGS sequence"/>
</dbReference>
<dbReference type="GO" id="GO:0003700">
    <property type="term" value="F:DNA-binding transcription factor activity"/>
    <property type="evidence" value="ECO:0007669"/>
    <property type="project" value="InterPro"/>
</dbReference>
<gene>
    <name evidence="2" type="ORF">CYJ27_02555</name>
</gene>
<dbReference type="AlphaFoldDB" id="A0A2I1K7P5"/>
<dbReference type="EMBL" id="PKGZ01000002">
    <property type="protein sequence ID" value="PKY91575.1"/>
    <property type="molecule type" value="Genomic_DNA"/>
</dbReference>
<dbReference type="SUPFAM" id="SSF88659">
    <property type="entry name" value="Sigma3 and sigma4 domains of RNA polymerase sigma factors"/>
    <property type="match status" value="1"/>
</dbReference>
<dbReference type="InterPro" id="IPR014284">
    <property type="entry name" value="RNA_pol_sigma-70_dom"/>
</dbReference>
<name>A0A2I1K7P5_9LACT</name>
<keyword evidence="3" id="KW-1185">Reference proteome</keyword>
<feature type="domain" description="RNA polymerase sigma-70 region 4" evidence="1">
    <location>
        <begin position="91"/>
        <end position="132"/>
    </location>
</feature>
<dbReference type="NCBIfam" id="TIGR02937">
    <property type="entry name" value="sigma70-ECF"/>
    <property type="match status" value="1"/>
</dbReference>
<dbReference type="GO" id="GO:0006352">
    <property type="term" value="P:DNA-templated transcription initiation"/>
    <property type="evidence" value="ECO:0007669"/>
    <property type="project" value="InterPro"/>
</dbReference>
<accession>A0A2I1K7P5</accession>